<evidence type="ECO:0000313" key="2">
    <source>
        <dbReference type="EMBL" id="QOY91037.1"/>
    </source>
</evidence>
<name>A0A7S7NWE0_PALFE</name>
<gene>
    <name evidence="2" type="ORF">IRI77_14155</name>
</gene>
<dbReference type="Proteomes" id="UP000593892">
    <property type="component" value="Chromosome"/>
</dbReference>
<sequence>MRANQFFRIAGWFGIALVALGLPAAAQTQGVSCSVASSDTPYLATSNYAALAGDVVITCTGGTPIAAGRPVPNVVVQVALNANYTGRTVGGVTESLLLIDDPAPANQIACATDAALCGWTAGSPGPNVFASTLQSPTTLAFQNVPLDPPGHGGLRRFRITNIRVDAAHWPAPRPVYAFGVIMAQVSMTGVTMVIDTARIGNAFTDIQASVMGANGETPADAAAGTVLPNCTATANQRISTLRFAQVSPRQFRPRSQAPLSNVDTSPVPLAQNVPGTVFFSESGFYNPGFPVGNQLNRAGLADSGTRLQAALSGIPAGATVYVATVPVTFTNGVPAQNANTEIQARLISSATGAFNPVAVSTALDGIPVAALNIVNGNAVAVWEILANPANAAVNADFPVWISYPAGTQPGAVAVRAQPGPSSAVNTASDTAPIPRYVDDTTAKGLFAIRPTCAAGPYFVTTNLAGQGFSVDGVEYKTPQGFNWTPGTSHTLSAIPAAQNLTSYRYAARNWSDGGAPTHTIVVPGAGTTYTAHFQQQFKLDLSASPADWGAVQTVPVAADGYFDSGSDVQIKGIANTGYVFADFQGALSGSVNPQTLHVTGAGKVVAEFATLVPSTSALSVTPASGSDLQGLFQSVYRGARGAQSLLWVEFLIAAAPDGGGQPFCFVHYDVRGQAFWLYSDAYGFFVGPVKAGVNSSDLTGSDCTLSTALSSVDVSGDRLQFNAQVLFKVTGDRSLYLRAMDDGNFDTGWVPRGIFNQHALPVSYPGLTQQSGTGSVETFRMTETDPVGFGGLKKGWEQLLVAVDQTGGGQPFCFVHYDRAASQFWMYSSDVGFFLGPVAPGTASNALDSSACTVDTAASRVTERPDGVDLEIKVTMKPAMSGLKLLHTRIQDVTGRLSSWGFRGTHQVP</sequence>
<keyword evidence="3" id="KW-1185">Reference proteome</keyword>
<organism evidence="2 3">
    <name type="scientific">Paludibaculum fermentans</name>
    <dbReference type="NCBI Taxonomy" id="1473598"/>
    <lineage>
        <taxon>Bacteria</taxon>
        <taxon>Pseudomonadati</taxon>
        <taxon>Acidobacteriota</taxon>
        <taxon>Terriglobia</taxon>
        <taxon>Bryobacterales</taxon>
        <taxon>Bryobacteraceae</taxon>
        <taxon>Paludibaculum</taxon>
    </lineage>
</organism>
<protein>
    <submittedName>
        <fullName evidence="2">Uncharacterized protein</fullName>
    </submittedName>
</protein>
<feature type="chain" id="PRO_5032292035" evidence="1">
    <location>
        <begin position="27"/>
        <end position="909"/>
    </location>
</feature>
<feature type="signal peptide" evidence="1">
    <location>
        <begin position="1"/>
        <end position="26"/>
    </location>
</feature>
<accession>A0A7S7NWE0</accession>
<reference evidence="2 3" key="1">
    <citation type="submission" date="2020-10" db="EMBL/GenBank/DDBJ databases">
        <title>Complete genome sequence of Paludibaculum fermentans P105T, a facultatively anaerobic acidobacterium capable of dissimilatory Fe(III) reduction.</title>
        <authorList>
            <person name="Dedysh S.N."/>
            <person name="Beletsky A.V."/>
            <person name="Kulichevskaya I.S."/>
            <person name="Mardanov A.V."/>
            <person name="Ravin N.V."/>
        </authorList>
    </citation>
    <scope>NUCLEOTIDE SEQUENCE [LARGE SCALE GENOMIC DNA]</scope>
    <source>
        <strain evidence="2 3">P105</strain>
    </source>
</reference>
<dbReference type="RefSeq" id="WP_194452692.1">
    <property type="nucleotide sequence ID" value="NZ_CP063849.1"/>
</dbReference>
<evidence type="ECO:0000256" key="1">
    <source>
        <dbReference type="SAM" id="SignalP"/>
    </source>
</evidence>
<dbReference type="KEGG" id="pfer:IRI77_14155"/>
<dbReference type="EMBL" id="CP063849">
    <property type="protein sequence ID" value="QOY91037.1"/>
    <property type="molecule type" value="Genomic_DNA"/>
</dbReference>
<evidence type="ECO:0000313" key="3">
    <source>
        <dbReference type="Proteomes" id="UP000593892"/>
    </source>
</evidence>
<keyword evidence="1" id="KW-0732">Signal</keyword>
<dbReference type="AlphaFoldDB" id="A0A7S7NWE0"/>
<proteinExistence type="predicted"/>